<sequence>MATIVQWATGSMGRTSIRRILDDPRHRLVGGFVYGARKNGSDLGEIARRDPIGVAATSDRQQILDLDADLVLHMPRITLPYDALVDDVAALLRSGKNVISVAGFHFPQAHGEDYVRRLHEAALAGGVTLAGVGVNPGLIVERIALAATAMSHELERLAVFETVDASAMTSPEFVFGLMGFNSDPAAADIRSGPLADLYGQLFSEVLHFAAAELGTSVREIRPDHRLTLAPSPLIIAAGTIETGRVAATEWRWSALTEAGPEILMSILWTADPSLHGPDKLGHWKIEISGRPTISMTLDITEADPAMPPSRALTDAVVAVAIRAIPDVIAAPPGFFAYRPPAAWSAA</sequence>
<evidence type="ECO:0000313" key="5">
    <source>
        <dbReference type="Proteomes" id="UP001501310"/>
    </source>
</evidence>
<dbReference type="RefSeq" id="WP_344709329.1">
    <property type="nucleotide sequence ID" value="NZ_BAAAZD010000001.1"/>
</dbReference>
<keyword evidence="1" id="KW-0521">NADP</keyword>
<dbReference type="SUPFAM" id="SSF51735">
    <property type="entry name" value="NAD(P)-binding Rossmann-fold domains"/>
    <property type="match status" value="1"/>
</dbReference>
<dbReference type="Proteomes" id="UP001501310">
    <property type="component" value="Unassembled WGS sequence"/>
</dbReference>
<feature type="domain" description="Dihydrodipicolinate reductase N-terminal" evidence="3">
    <location>
        <begin position="5"/>
        <end position="73"/>
    </location>
</feature>
<evidence type="ECO:0000259" key="3">
    <source>
        <dbReference type="Pfam" id="PF01113"/>
    </source>
</evidence>
<dbReference type="CDD" id="cd24146">
    <property type="entry name" value="nat-AmDH_N_like"/>
    <property type="match status" value="1"/>
</dbReference>
<protein>
    <recommendedName>
        <fullName evidence="3">Dihydrodipicolinate reductase N-terminal domain-containing protein</fullName>
    </recommendedName>
</protein>
<dbReference type="InterPro" id="IPR000846">
    <property type="entry name" value="DapB_N"/>
</dbReference>
<evidence type="ECO:0000256" key="2">
    <source>
        <dbReference type="ARBA" id="ARBA00023002"/>
    </source>
</evidence>
<accession>A0ABP7RV93</accession>
<dbReference type="EMBL" id="BAAAZD010000001">
    <property type="protein sequence ID" value="GAA4002739.1"/>
    <property type="molecule type" value="Genomic_DNA"/>
</dbReference>
<comment type="caution">
    <text evidence="4">The sequence shown here is derived from an EMBL/GenBank/DDBJ whole genome shotgun (WGS) entry which is preliminary data.</text>
</comment>
<keyword evidence="5" id="KW-1185">Reference proteome</keyword>
<gene>
    <name evidence="4" type="ORF">GCM10022211_12670</name>
</gene>
<dbReference type="InterPro" id="IPR036291">
    <property type="entry name" value="NAD(P)-bd_dom_sf"/>
</dbReference>
<evidence type="ECO:0000256" key="1">
    <source>
        <dbReference type="ARBA" id="ARBA00022857"/>
    </source>
</evidence>
<reference evidence="5" key="1">
    <citation type="journal article" date="2019" name="Int. J. Syst. Evol. Microbiol.">
        <title>The Global Catalogue of Microorganisms (GCM) 10K type strain sequencing project: providing services to taxonomists for standard genome sequencing and annotation.</title>
        <authorList>
            <consortium name="The Broad Institute Genomics Platform"/>
            <consortium name="The Broad Institute Genome Sequencing Center for Infectious Disease"/>
            <person name="Wu L."/>
            <person name="Ma J."/>
        </authorList>
    </citation>
    <scope>NUCLEOTIDE SEQUENCE [LARGE SCALE GENOMIC DNA]</scope>
    <source>
        <strain evidence="5">JCM 16603</strain>
    </source>
</reference>
<organism evidence="4 5">
    <name type="scientific">Sphingomonas humi</name>
    <dbReference type="NCBI Taxonomy" id="335630"/>
    <lineage>
        <taxon>Bacteria</taxon>
        <taxon>Pseudomonadati</taxon>
        <taxon>Pseudomonadota</taxon>
        <taxon>Alphaproteobacteria</taxon>
        <taxon>Sphingomonadales</taxon>
        <taxon>Sphingomonadaceae</taxon>
        <taxon>Sphingomonas</taxon>
    </lineage>
</organism>
<dbReference type="Gene3D" id="3.40.50.720">
    <property type="entry name" value="NAD(P)-binding Rossmann-like Domain"/>
    <property type="match status" value="1"/>
</dbReference>
<name>A0ABP7RV93_9SPHN</name>
<keyword evidence="2" id="KW-0560">Oxidoreductase</keyword>
<dbReference type="Pfam" id="PF01113">
    <property type="entry name" value="DapB_N"/>
    <property type="match status" value="1"/>
</dbReference>
<evidence type="ECO:0000313" key="4">
    <source>
        <dbReference type="EMBL" id="GAA4002739.1"/>
    </source>
</evidence>
<proteinExistence type="predicted"/>